<dbReference type="Gene3D" id="2.60.40.790">
    <property type="match status" value="1"/>
</dbReference>
<proteinExistence type="inferred from homology"/>
<name>A0A6G4QVR3_9CAUL</name>
<evidence type="ECO:0000256" key="1">
    <source>
        <dbReference type="ARBA" id="ARBA00023016"/>
    </source>
</evidence>
<dbReference type="SUPFAM" id="SSF49764">
    <property type="entry name" value="HSP20-like chaperones"/>
    <property type="match status" value="1"/>
</dbReference>
<dbReference type="InterPro" id="IPR002068">
    <property type="entry name" value="A-crystallin/Hsp20_dom"/>
</dbReference>
<dbReference type="PROSITE" id="PS01031">
    <property type="entry name" value="SHSP"/>
    <property type="match status" value="1"/>
</dbReference>
<dbReference type="Pfam" id="PF00011">
    <property type="entry name" value="HSP20"/>
    <property type="match status" value="1"/>
</dbReference>
<evidence type="ECO:0000256" key="2">
    <source>
        <dbReference type="PROSITE-ProRule" id="PRU00285"/>
    </source>
</evidence>
<protein>
    <submittedName>
        <fullName evidence="5">Hsp20 family protein</fullName>
    </submittedName>
</protein>
<sequence>MSTAIDLAPLYSSMIGVDRMAHLIETALSGGAGTHCPPFDVEMTGEDAYRISLAAAGFSPADLEIVTQANLLVISGRRATGDGQQARTYLHQGLAQLPFELRFQLADHVIVSGASHAHGVLVIDLTRQVPEALKPRQIPIKAGAGRSAPLLQDASSRAAA</sequence>
<dbReference type="CDD" id="cd06470">
    <property type="entry name" value="ACD_IbpA-B_like"/>
    <property type="match status" value="1"/>
</dbReference>
<dbReference type="PANTHER" id="PTHR47062:SF1">
    <property type="entry name" value="SMALL HEAT SHOCK PROTEIN IBPA"/>
    <property type="match status" value="1"/>
</dbReference>
<keyword evidence="1" id="KW-0346">Stress response</keyword>
<dbReference type="AlphaFoldDB" id="A0A6G4QVR3"/>
<evidence type="ECO:0000259" key="4">
    <source>
        <dbReference type="PROSITE" id="PS01031"/>
    </source>
</evidence>
<comment type="similarity">
    <text evidence="2 3">Belongs to the small heat shock protein (HSP20) family.</text>
</comment>
<dbReference type="RefSeq" id="WP_165257591.1">
    <property type="nucleotide sequence ID" value="NZ_JAAKGT010000002.1"/>
</dbReference>
<dbReference type="InterPro" id="IPR008978">
    <property type="entry name" value="HSP20-like_chaperone"/>
</dbReference>
<dbReference type="EMBL" id="JAAKGT010000002">
    <property type="protein sequence ID" value="NGM49335.1"/>
    <property type="molecule type" value="Genomic_DNA"/>
</dbReference>
<feature type="domain" description="SHSP" evidence="4">
    <location>
        <begin position="30"/>
        <end position="143"/>
    </location>
</feature>
<evidence type="ECO:0000313" key="5">
    <source>
        <dbReference type="EMBL" id="NGM49335.1"/>
    </source>
</evidence>
<dbReference type="PANTHER" id="PTHR47062">
    <property type="match status" value="1"/>
</dbReference>
<organism evidence="5">
    <name type="scientific">Caulobacter sp. 602-2</name>
    <dbReference type="NCBI Taxonomy" id="2710887"/>
    <lineage>
        <taxon>Bacteria</taxon>
        <taxon>Pseudomonadati</taxon>
        <taxon>Pseudomonadota</taxon>
        <taxon>Alphaproteobacteria</taxon>
        <taxon>Caulobacterales</taxon>
        <taxon>Caulobacteraceae</taxon>
        <taxon>Caulobacter</taxon>
    </lineage>
</organism>
<comment type="caution">
    <text evidence="5">The sequence shown here is derived from an EMBL/GenBank/DDBJ whole genome shotgun (WGS) entry which is preliminary data.</text>
</comment>
<dbReference type="InterPro" id="IPR037913">
    <property type="entry name" value="ACD_IbpA/B"/>
</dbReference>
<reference evidence="5" key="1">
    <citation type="submission" date="2020-02" db="EMBL/GenBank/DDBJ databases">
        <authorList>
            <person name="Gao J."/>
            <person name="Sun J."/>
        </authorList>
    </citation>
    <scope>NUCLEOTIDE SEQUENCE</scope>
    <source>
        <strain evidence="5">602-2</strain>
    </source>
</reference>
<gene>
    <name evidence="5" type="ORF">G5B46_06930</name>
</gene>
<accession>A0A6G4QVR3</accession>
<evidence type="ECO:0000256" key="3">
    <source>
        <dbReference type="RuleBase" id="RU003616"/>
    </source>
</evidence>